<dbReference type="CDD" id="cd02966">
    <property type="entry name" value="TlpA_like_family"/>
    <property type="match status" value="1"/>
</dbReference>
<protein>
    <submittedName>
        <fullName evidence="4">AhpC/TSA family protein</fullName>
    </submittedName>
</protein>
<evidence type="ECO:0000256" key="1">
    <source>
        <dbReference type="ARBA" id="ARBA00023284"/>
    </source>
</evidence>
<dbReference type="STRING" id="947013.SAMN04488109_6617"/>
<reference evidence="4 5" key="1">
    <citation type="submission" date="2016-11" db="EMBL/GenBank/DDBJ databases">
        <authorList>
            <person name="Jaros S."/>
            <person name="Januszkiewicz K."/>
            <person name="Wedrychowicz H."/>
        </authorList>
    </citation>
    <scope>NUCLEOTIDE SEQUENCE [LARGE SCALE GENOMIC DNA]</scope>
    <source>
        <strain evidence="4 5">DSM 24574</strain>
    </source>
</reference>
<proteinExistence type="predicted"/>
<evidence type="ECO:0000259" key="3">
    <source>
        <dbReference type="PROSITE" id="PS51352"/>
    </source>
</evidence>
<organism evidence="4 5">
    <name type="scientific">Chryseolinea serpens</name>
    <dbReference type="NCBI Taxonomy" id="947013"/>
    <lineage>
        <taxon>Bacteria</taxon>
        <taxon>Pseudomonadati</taxon>
        <taxon>Bacteroidota</taxon>
        <taxon>Cytophagia</taxon>
        <taxon>Cytophagales</taxon>
        <taxon>Fulvivirgaceae</taxon>
        <taxon>Chryseolinea</taxon>
    </lineage>
</organism>
<feature type="domain" description="Thioredoxin" evidence="3">
    <location>
        <begin position="10"/>
        <end position="156"/>
    </location>
</feature>
<gene>
    <name evidence="4" type="ORF">SAMN04488109_6617</name>
</gene>
<name>A0A1M5XJ48_9BACT</name>
<dbReference type="Pfam" id="PF00578">
    <property type="entry name" value="AhpC-TSA"/>
    <property type="match status" value="1"/>
</dbReference>
<dbReference type="AlphaFoldDB" id="A0A1M5XJ48"/>
<dbReference type="Gene3D" id="3.40.30.10">
    <property type="entry name" value="Glutaredoxin"/>
    <property type="match status" value="1"/>
</dbReference>
<evidence type="ECO:0000313" key="4">
    <source>
        <dbReference type="EMBL" id="SHH99769.1"/>
    </source>
</evidence>
<sequence>MRKPVFLLCLFLASAASAQQANVIKFDKLQALIDAKSDQVQVINFWATWCAPCVKELPLLEKLNAANDPTVKVTLINLDFADKLDKVNAFIARKNMKTDVLLLDEIDYNTWIDKVDKSWGGAIPATLIINPKNGRRKFLDKELQEGDLEKLIAEVK</sequence>
<feature type="signal peptide" evidence="2">
    <location>
        <begin position="1"/>
        <end position="18"/>
    </location>
</feature>
<dbReference type="InterPro" id="IPR000866">
    <property type="entry name" value="AhpC/TSA"/>
</dbReference>
<feature type="chain" id="PRO_5013064887" evidence="2">
    <location>
        <begin position="19"/>
        <end position="156"/>
    </location>
</feature>
<dbReference type="PANTHER" id="PTHR42852">
    <property type="entry name" value="THIOL:DISULFIDE INTERCHANGE PROTEIN DSBE"/>
    <property type="match status" value="1"/>
</dbReference>
<dbReference type="InterPro" id="IPR050553">
    <property type="entry name" value="Thioredoxin_ResA/DsbE_sf"/>
</dbReference>
<keyword evidence="5" id="KW-1185">Reference proteome</keyword>
<dbReference type="GO" id="GO:0016209">
    <property type="term" value="F:antioxidant activity"/>
    <property type="evidence" value="ECO:0007669"/>
    <property type="project" value="InterPro"/>
</dbReference>
<dbReference type="PROSITE" id="PS00194">
    <property type="entry name" value="THIOREDOXIN_1"/>
    <property type="match status" value="1"/>
</dbReference>
<evidence type="ECO:0000256" key="2">
    <source>
        <dbReference type="SAM" id="SignalP"/>
    </source>
</evidence>
<dbReference type="SUPFAM" id="SSF52833">
    <property type="entry name" value="Thioredoxin-like"/>
    <property type="match status" value="1"/>
</dbReference>
<dbReference type="InterPro" id="IPR017937">
    <property type="entry name" value="Thioredoxin_CS"/>
</dbReference>
<accession>A0A1M5XJ48</accession>
<dbReference type="PROSITE" id="PS51352">
    <property type="entry name" value="THIOREDOXIN_2"/>
    <property type="match status" value="1"/>
</dbReference>
<dbReference type="InterPro" id="IPR013766">
    <property type="entry name" value="Thioredoxin_domain"/>
</dbReference>
<dbReference type="EMBL" id="FQWQ01000006">
    <property type="protein sequence ID" value="SHH99769.1"/>
    <property type="molecule type" value="Genomic_DNA"/>
</dbReference>
<dbReference type="Proteomes" id="UP000184212">
    <property type="component" value="Unassembled WGS sequence"/>
</dbReference>
<keyword evidence="2" id="KW-0732">Signal</keyword>
<evidence type="ECO:0000313" key="5">
    <source>
        <dbReference type="Proteomes" id="UP000184212"/>
    </source>
</evidence>
<dbReference type="PANTHER" id="PTHR42852:SF13">
    <property type="entry name" value="PROTEIN DIPZ"/>
    <property type="match status" value="1"/>
</dbReference>
<dbReference type="RefSeq" id="WP_073143108.1">
    <property type="nucleotide sequence ID" value="NZ_FQWQ01000006.1"/>
</dbReference>
<keyword evidence="1" id="KW-0676">Redox-active center</keyword>
<dbReference type="OrthoDB" id="6399635at2"/>
<dbReference type="GO" id="GO:0016491">
    <property type="term" value="F:oxidoreductase activity"/>
    <property type="evidence" value="ECO:0007669"/>
    <property type="project" value="InterPro"/>
</dbReference>
<dbReference type="InterPro" id="IPR036249">
    <property type="entry name" value="Thioredoxin-like_sf"/>
</dbReference>